<proteinExistence type="predicted"/>
<dbReference type="InterPro" id="IPR012675">
    <property type="entry name" value="Beta-grasp_dom_sf"/>
</dbReference>
<dbReference type="Pfam" id="PF02597">
    <property type="entry name" value="ThiS"/>
    <property type="match status" value="1"/>
</dbReference>
<dbReference type="InterPro" id="IPR016155">
    <property type="entry name" value="Mopterin_synth/thiamin_S_b"/>
</dbReference>
<dbReference type="AlphaFoldDB" id="A0A7C2GV99"/>
<reference evidence="1" key="1">
    <citation type="journal article" date="2020" name="mSystems">
        <title>Genome- and Community-Level Interaction Insights into Carbon Utilization and Element Cycling Functions of Hydrothermarchaeota in Hydrothermal Sediment.</title>
        <authorList>
            <person name="Zhou Z."/>
            <person name="Liu Y."/>
            <person name="Xu W."/>
            <person name="Pan J."/>
            <person name="Luo Z.H."/>
            <person name="Li M."/>
        </authorList>
    </citation>
    <scope>NUCLEOTIDE SEQUENCE [LARGE SCALE GENOMIC DNA]</scope>
    <source>
        <strain evidence="1">SpSt-70</strain>
    </source>
</reference>
<accession>A0A7C2GV99</accession>
<evidence type="ECO:0000313" key="1">
    <source>
        <dbReference type="EMBL" id="HGK24393.1"/>
    </source>
</evidence>
<sequence>MRVILRRNNEVKEMEGDLKVSEILKILNINPETVLVVRGEEILTPDKIVKNNEEVEIIPVISGGR</sequence>
<dbReference type="OMA" id="LRTPHKE"/>
<name>A0A7C2GV99_DICTH</name>
<dbReference type="RefSeq" id="WP_012547650.1">
    <property type="nucleotide sequence ID" value="NZ_VTFL01000001.1"/>
</dbReference>
<dbReference type="EMBL" id="DTDV01000021">
    <property type="protein sequence ID" value="HGK24393.1"/>
    <property type="molecule type" value="Genomic_DNA"/>
</dbReference>
<comment type="caution">
    <text evidence="1">The sequence shown here is derived from an EMBL/GenBank/DDBJ whole genome shotgun (WGS) entry which is preliminary data.</text>
</comment>
<gene>
    <name evidence="1" type="ORF">ENU78_08225</name>
</gene>
<organism evidence="1">
    <name type="scientific">Dictyoglomus thermophilum</name>
    <dbReference type="NCBI Taxonomy" id="14"/>
    <lineage>
        <taxon>Bacteria</taxon>
        <taxon>Pseudomonadati</taxon>
        <taxon>Dictyoglomota</taxon>
        <taxon>Dictyoglomia</taxon>
        <taxon>Dictyoglomales</taxon>
        <taxon>Dictyoglomaceae</taxon>
        <taxon>Dictyoglomus</taxon>
    </lineage>
</organism>
<dbReference type="Gene3D" id="3.10.20.30">
    <property type="match status" value="1"/>
</dbReference>
<protein>
    <submittedName>
        <fullName evidence="1">MoaD/ThiS family protein</fullName>
    </submittedName>
</protein>
<dbReference type="SUPFAM" id="SSF54285">
    <property type="entry name" value="MoaD/ThiS"/>
    <property type="match status" value="1"/>
</dbReference>
<dbReference type="InterPro" id="IPR003749">
    <property type="entry name" value="ThiS/MoaD-like"/>
</dbReference>